<dbReference type="RefSeq" id="WP_190954166.1">
    <property type="nucleotide sequence ID" value="NZ_JACJTU010000004.1"/>
</dbReference>
<comment type="caution">
    <text evidence="1">The sequence shown here is derived from an EMBL/GenBank/DDBJ whole genome shotgun (WGS) entry which is preliminary data.</text>
</comment>
<evidence type="ECO:0000313" key="1">
    <source>
        <dbReference type="EMBL" id="MBD2733409.1"/>
    </source>
</evidence>
<sequence>MVDFYTVLEYSSEFPKRSHKPWHVEKGLLWHKQANRREEFGQYLVYVLHKQDILQVGV</sequence>
<reference evidence="1 2" key="1">
    <citation type="journal article" date="2020" name="ISME J.">
        <title>Comparative genomics reveals insights into cyanobacterial evolution and habitat adaptation.</title>
        <authorList>
            <person name="Chen M.Y."/>
            <person name="Teng W.K."/>
            <person name="Zhao L."/>
            <person name="Hu C.X."/>
            <person name="Zhou Y.K."/>
            <person name="Han B.P."/>
            <person name="Song L.R."/>
            <person name="Shu W.S."/>
        </authorList>
    </citation>
    <scope>NUCLEOTIDE SEQUENCE [LARGE SCALE GENOMIC DNA]</scope>
    <source>
        <strain evidence="1 2">FACHB-159</strain>
    </source>
</reference>
<gene>
    <name evidence="1" type="ORF">H6H03_05710</name>
</gene>
<proteinExistence type="predicted"/>
<dbReference type="EMBL" id="JACJTU010000004">
    <property type="protein sequence ID" value="MBD2733409.1"/>
    <property type="molecule type" value="Genomic_DNA"/>
</dbReference>
<organism evidence="1 2">
    <name type="scientific">Nostoc paludosum FACHB-159</name>
    <dbReference type="NCBI Taxonomy" id="2692908"/>
    <lineage>
        <taxon>Bacteria</taxon>
        <taxon>Bacillati</taxon>
        <taxon>Cyanobacteriota</taxon>
        <taxon>Cyanophyceae</taxon>
        <taxon>Nostocales</taxon>
        <taxon>Nostocaceae</taxon>
        <taxon>Nostoc</taxon>
    </lineage>
</organism>
<dbReference type="Proteomes" id="UP000637383">
    <property type="component" value="Unassembled WGS sequence"/>
</dbReference>
<protein>
    <submittedName>
        <fullName evidence="1">Uncharacterized protein</fullName>
    </submittedName>
</protein>
<evidence type="ECO:0000313" key="2">
    <source>
        <dbReference type="Proteomes" id="UP000637383"/>
    </source>
</evidence>
<keyword evidence="2" id="KW-1185">Reference proteome</keyword>
<accession>A0ABR8K3N9</accession>
<name>A0ABR8K3N9_9NOSO</name>